<evidence type="ECO:0000259" key="6">
    <source>
        <dbReference type="SMART" id="SM00156"/>
    </source>
</evidence>
<proteinExistence type="predicted"/>
<dbReference type="InterPro" id="IPR047129">
    <property type="entry name" value="PPA2-like"/>
</dbReference>
<dbReference type="Gene3D" id="3.60.21.10">
    <property type="match status" value="1"/>
</dbReference>
<gene>
    <name evidence="7" type="ORF">HPB48_009779</name>
</gene>
<comment type="cofactor">
    <cofactor evidence="1">
        <name>Mn(2+)</name>
        <dbReference type="ChEBI" id="CHEBI:29035"/>
    </cofactor>
</comment>
<dbReference type="SMART" id="SM00156">
    <property type="entry name" value="PP2Ac"/>
    <property type="match status" value="1"/>
</dbReference>
<dbReference type="PANTHER" id="PTHR45619">
    <property type="entry name" value="SERINE/THREONINE-PROTEIN PHOSPHATASE PP2A-RELATED"/>
    <property type="match status" value="1"/>
</dbReference>
<evidence type="ECO:0000256" key="1">
    <source>
        <dbReference type="ARBA" id="ARBA00001936"/>
    </source>
</evidence>
<dbReference type="AlphaFoldDB" id="A0A9J6GNP1"/>
<evidence type="ECO:0000256" key="3">
    <source>
        <dbReference type="ARBA" id="ARBA00022723"/>
    </source>
</evidence>
<dbReference type="EMBL" id="JABSTR010000007">
    <property type="protein sequence ID" value="KAH9376199.1"/>
    <property type="molecule type" value="Genomic_DNA"/>
</dbReference>
<evidence type="ECO:0000256" key="2">
    <source>
        <dbReference type="ARBA" id="ARBA00013081"/>
    </source>
</evidence>
<evidence type="ECO:0000256" key="5">
    <source>
        <dbReference type="ARBA" id="ARBA00023211"/>
    </source>
</evidence>
<sequence>MAEFFKLGGDVQGSGGFLVGDRLGRAFHSFGAFLQLLALKVRKPALIAHVNGNHKNRHITQVFGVYDECSSKYCTSAICRCCTDVFDFLTFSALVDGMAPCVHGGLSPSIRTLNRIRAVQRMQEVSPAGPKCDLPWSDPEEIGDCRLSPVGCYYVSRSDAASELNCTNNLDFICLVLELTTAGFQGTSRRSRSPFSRDHCILLFLQQYHCRLEAPLKTVLTTSTTRPYEIRRGNPVKTD</sequence>
<dbReference type="InterPro" id="IPR004843">
    <property type="entry name" value="Calcineurin-like_PHP"/>
</dbReference>
<dbReference type="InterPro" id="IPR029052">
    <property type="entry name" value="Metallo-depent_PP-like"/>
</dbReference>
<comment type="caution">
    <text evidence="7">The sequence shown here is derived from an EMBL/GenBank/DDBJ whole genome shotgun (WGS) entry which is preliminary data.</text>
</comment>
<name>A0A9J6GNP1_HAELO</name>
<accession>A0A9J6GNP1</accession>
<dbReference type="Pfam" id="PF00149">
    <property type="entry name" value="Metallophos"/>
    <property type="match status" value="1"/>
</dbReference>
<evidence type="ECO:0000256" key="4">
    <source>
        <dbReference type="ARBA" id="ARBA00022801"/>
    </source>
</evidence>
<dbReference type="VEuPathDB" id="VectorBase:HLOH_064528"/>
<dbReference type="GO" id="GO:0004722">
    <property type="term" value="F:protein serine/threonine phosphatase activity"/>
    <property type="evidence" value="ECO:0007669"/>
    <property type="project" value="UniProtKB-EC"/>
</dbReference>
<dbReference type="SUPFAM" id="SSF56300">
    <property type="entry name" value="Metallo-dependent phosphatases"/>
    <property type="match status" value="1"/>
</dbReference>
<keyword evidence="4" id="KW-0378">Hydrolase</keyword>
<evidence type="ECO:0000313" key="8">
    <source>
        <dbReference type="Proteomes" id="UP000821853"/>
    </source>
</evidence>
<evidence type="ECO:0000313" key="7">
    <source>
        <dbReference type="EMBL" id="KAH9376199.1"/>
    </source>
</evidence>
<dbReference type="Proteomes" id="UP000821853">
    <property type="component" value="Chromosome 5"/>
</dbReference>
<dbReference type="EC" id="3.1.3.16" evidence="2"/>
<organism evidence="7 8">
    <name type="scientific">Haemaphysalis longicornis</name>
    <name type="common">Bush tick</name>
    <dbReference type="NCBI Taxonomy" id="44386"/>
    <lineage>
        <taxon>Eukaryota</taxon>
        <taxon>Metazoa</taxon>
        <taxon>Ecdysozoa</taxon>
        <taxon>Arthropoda</taxon>
        <taxon>Chelicerata</taxon>
        <taxon>Arachnida</taxon>
        <taxon>Acari</taxon>
        <taxon>Parasitiformes</taxon>
        <taxon>Ixodida</taxon>
        <taxon>Ixodoidea</taxon>
        <taxon>Ixodidae</taxon>
        <taxon>Haemaphysalinae</taxon>
        <taxon>Haemaphysalis</taxon>
    </lineage>
</organism>
<dbReference type="PRINTS" id="PR00114">
    <property type="entry name" value="STPHPHTASE"/>
</dbReference>
<dbReference type="GO" id="GO:0046872">
    <property type="term" value="F:metal ion binding"/>
    <property type="evidence" value="ECO:0007669"/>
    <property type="project" value="UniProtKB-KW"/>
</dbReference>
<feature type="domain" description="Serine/threonine specific protein phosphatases" evidence="6">
    <location>
        <begin position="1"/>
        <end position="237"/>
    </location>
</feature>
<dbReference type="InterPro" id="IPR006186">
    <property type="entry name" value="Ser/Thr-sp_prot-phosphatase"/>
</dbReference>
<keyword evidence="3" id="KW-0479">Metal-binding</keyword>
<protein>
    <recommendedName>
        <fullName evidence="2">protein-serine/threonine phosphatase</fullName>
        <ecNumber evidence="2">3.1.3.16</ecNumber>
    </recommendedName>
</protein>
<reference evidence="7 8" key="1">
    <citation type="journal article" date="2020" name="Cell">
        <title>Large-Scale Comparative Analyses of Tick Genomes Elucidate Their Genetic Diversity and Vector Capacities.</title>
        <authorList>
            <consortium name="Tick Genome and Microbiome Consortium (TIGMIC)"/>
            <person name="Jia N."/>
            <person name="Wang J."/>
            <person name="Shi W."/>
            <person name="Du L."/>
            <person name="Sun Y."/>
            <person name="Zhan W."/>
            <person name="Jiang J.F."/>
            <person name="Wang Q."/>
            <person name="Zhang B."/>
            <person name="Ji P."/>
            <person name="Bell-Sakyi L."/>
            <person name="Cui X.M."/>
            <person name="Yuan T.T."/>
            <person name="Jiang B.G."/>
            <person name="Yang W.F."/>
            <person name="Lam T.T."/>
            <person name="Chang Q.C."/>
            <person name="Ding S.J."/>
            <person name="Wang X.J."/>
            <person name="Zhu J.G."/>
            <person name="Ruan X.D."/>
            <person name="Zhao L."/>
            <person name="Wei J.T."/>
            <person name="Ye R.Z."/>
            <person name="Que T.C."/>
            <person name="Du C.H."/>
            <person name="Zhou Y.H."/>
            <person name="Cheng J.X."/>
            <person name="Dai P.F."/>
            <person name="Guo W.B."/>
            <person name="Han X.H."/>
            <person name="Huang E.J."/>
            <person name="Li L.F."/>
            <person name="Wei W."/>
            <person name="Gao Y.C."/>
            <person name="Liu J.Z."/>
            <person name="Shao H.Z."/>
            <person name="Wang X."/>
            <person name="Wang C.C."/>
            <person name="Yang T.C."/>
            <person name="Huo Q.B."/>
            <person name="Li W."/>
            <person name="Chen H.Y."/>
            <person name="Chen S.E."/>
            <person name="Zhou L.G."/>
            <person name="Ni X.B."/>
            <person name="Tian J.H."/>
            <person name="Sheng Y."/>
            <person name="Liu T."/>
            <person name="Pan Y.S."/>
            <person name="Xia L.Y."/>
            <person name="Li J."/>
            <person name="Zhao F."/>
            <person name="Cao W.C."/>
        </authorList>
    </citation>
    <scope>NUCLEOTIDE SEQUENCE [LARGE SCALE GENOMIC DNA]</scope>
    <source>
        <strain evidence="7">HaeL-2018</strain>
    </source>
</reference>
<keyword evidence="8" id="KW-1185">Reference proteome</keyword>
<keyword evidence="5" id="KW-0464">Manganese</keyword>